<dbReference type="SMART" id="SM01372">
    <property type="entry name" value="E2F_TDP"/>
    <property type="match status" value="1"/>
</dbReference>
<proteinExistence type="inferred from homology"/>
<evidence type="ECO:0000256" key="4">
    <source>
        <dbReference type="ARBA" id="ARBA00023163"/>
    </source>
</evidence>
<dbReference type="Proteomes" id="UP000005225">
    <property type="component" value="Unassembled WGS sequence"/>
</dbReference>
<keyword evidence="9" id="KW-1185">Reference proteome</keyword>
<evidence type="ECO:0000256" key="6">
    <source>
        <dbReference type="SAM" id="MobiDB-lite"/>
    </source>
</evidence>
<reference evidence="9" key="1">
    <citation type="submission" date="2011-03" db="EMBL/GenBank/DDBJ databases">
        <title>Version 3 of the genome sequence of Otolemur garnettii (Bushbaby).</title>
        <authorList>
            <consortium name="The Broad Institute Genome Sequencing Platform"/>
            <person name="Di Palma F."/>
            <person name="Johnson J."/>
            <person name="Lander E.S."/>
            <person name="Lindblad-Toh K."/>
            <person name="Jaffe D.B."/>
            <person name="Gnerre S."/>
            <person name="MacCallum I."/>
            <person name="Przybylski D."/>
            <person name="Ribeiro F.J."/>
            <person name="Burton J.N."/>
            <person name="Walker B.J."/>
            <person name="Sharpe T."/>
            <person name="Hall G."/>
        </authorList>
    </citation>
    <scope>NUCLEOTIDE SEQUENCE [LARGE SCALE GENOMIC DNA]</scope>
</reference>
<dbReference type="SUPFAM" id="SSF46785">
    <property type="entry name" value="Winged helix' DNA-binding domain"/>
    <property type="match status" value="1"/>
</dbReference>
<evidence type="ECO:0000313" key="8">
    <source>
        <dbReference type="Ensembl" id="ENSOGAP00000022029.1"/>
    </source>
</evidence>
<dbReference type="InterPro" id="IPR003316">
    <property type="entry name" value="E2F_WHTH_DNA-bd_dom"/>
</dbReference>
<dbReference type="Ensembl" id="ENSOGAT00000027055.1">
    <property type="protein sequence ID" value="ENSOGAP00000022029.1"/>
    <property type="gene ID" value="ENSOGAG00000029340.1"/>
</dbReference>
<dbReference type="InterPro" id="IPR015633">
    <property type="entry name" value="E2F"/>
</dbReference>
<sequence length="278" mass="30954">MSQQLPASKMPSLPVDQAEETVQCRDLMNRESLPPSKTGTNLQDNIQSVSTEKAVTAKRARFDASLALMTKKFMDFIKVSPGGIVDLNKAAAELQIRKRRLYDITNVLDGINLVKKISKNHVRWIGADFNDTAGEAQQKKLQAELSDLAAMENTLDELINSCAHSLCDFMEDKDNERLTYVTPADIHTIEGLYDQTVFAVKAPPDTTLSILEPKEDSITAYLKSTNGPIDVYVCEMEQDYPGQEMSEGVTSTPENRHPECPEEEENPQKSEEVIQVSS</sequence>
<dbReference type="GO" id="GO:0000978">
    <property type="term" value="F:RNA polymerase II cis-regulatory region sequence-specific DNA binding"/>
    <property type="evidence" value="ECO:0007669"/>
    <property type="project" value="InterPro"/>
</dbReference>
<dbReference type="InParanoid" id="H0Y0Y6"/>
<reference evidence="8" key="2">
    <citation type="submission" date="2025-08" db="UniProtKB">
        <authorList>
            <consortium name="Ensembl"/>
        </authorList>
    </citation>
    <scope>IDENTIFICATION</scope>
</reference>
<evidence type="ECO:0000259" key="7">
    <source>
        <dbReference type="SMART" id="SM01372"/>
    </source>
</evidence>
<dbReference type="InterPro" id="IPR032198">
    <property type="entry name" value="E2F_CC-MB"/>
</dbReference>
<dbReference type="InterPro" id="IPR036388">
    <property type="entry name" value="WH-like_DNA-bd_sf"/>
</dbReference>
<organism evidence="8 9">
    <name type="scientific">Otolemur garnettii</name>
    <name type="common">Small-eared galago</name>
    <name type="synonym">Garnett's greater bushbaby</name>
    <dbReference type="NCBI Taxonomy" id="30611"/>
    <lineage>
        <taxon>Eukaryota</taxon>
        <taxon>Metazoa</taxon>
        <taxon>Chordata</taxon>
        <taxon>Craniata</taxon>
        <taxon>Vertebrata</taxon>
        <taxon>Euteleostomi</taxon>
        <taxon>Mammalia</taxon>
        <taxon>Eutheria</taxon>
        <taxon>Euarchontoglires</taxon>
        <taxon>Primates</taxon>
        <taxon>Strepsirrhini</taxon>
        <taxon>Lorisiformes</taxon>
        <taxon>Galagidae</taxon>
        <taxon>Otolemur</taxon>
    </lineage>
</organism>
<dbReference type="GO" id="GO:0046983">
    <property type="term" value="F:protein dimerization activity"/>
    <property type="evidence" value="ECO:0007669"/>
    <property type="project" value="InterPro"/>
</dbReference>
<dbReference type="OMA" id="HYQIVFR"/>
<feature type="domain" description="E2F/DP family winged-helix DNA-binding" evidence="7">
    <location>
        <begin position="61"/>
        <end position="126"/>
    </location>
</feature>
<dbReference type="InterPro" id="IPR037241">
    <property type="entry name" value="E2F-DP_heterodim"/>
</dbReference>
<dbReference type="SUPFAM" id="SSF144074">
    <property type="entry name" value="E2F-DP heterodimerization region"/>
    <property type="match status" value="1"/>
</dbReference>
<dbReference type="Pfam" id="PF16421">
    <property type="entry name" value="E2F_CC-MB"/>
    <property type="match status" value="1"/>
</dbReference>
<dbReference type="GO" id="GO:0090575">
    <property type="term" value="C:RNA polymerase II transcription regulator complex"/>
    <property type="evidence" value="ECO:0007669"/>
    <property type="project" value="TreeGrafter"/>
</dbReference>
<protein>
    <recommendedName>
        <fullName evidence="7">E2F/DP family winged-helix DNA-binding domain-containing protein</fullName>
    </recommendedName>
</protein>
<evidence type="ECO:0000256" key="1">
    <source>
        <dbReference type="ARBA" id="ARBA00010940"/>
    </source>
</evidence>
<keyword evidence="2 5" id="KW-0805">Transcription regulation</keyword>
<name>H0Y0Y6_OTOGA</name>
<comment type="subcellular location">
    <subcellularLocation>
        <location evidence="5">Nucleus</location>
    </subcellularLocation>
</comment>
<dbReference type="PANTHER" id="PTHR12081">
    <property type="entry name" value="TRANSCRIPTION FACTOR E2F"/>
    <property type="match status" value="1"/>
</dbReference>
<dbReference type="HOGENOM" id="CLU_032091_4_0_1"/>
<reference evidence="8" key="3">
    <citation type="submission" date="2025-09" db="UniProtKB">
        <authorList>
            <consortium name="Ensembl"/>
        </authorList>
    </citation>
    <scope>IDENTIFICATION</scope>
</reference>
<dbReference type="Gene3D" id="6.10.250.540">
    <property type="match status" value="1"/>
</dbReference>
<dbReference type="GO" id="GO:0000981">
    <property type="term" value="F:DNA-binding transcription factor activity, RNA polymerase II-specific"/>
    <property type="evidence" value="ECO:0007669"/>
    <property type="project" value="TreeGrafter"/>
</dbReference>
<accession>H0Y0Y6</accession>
<dbReference type="InterPro" id="IPR036390">
    <property type="entry name" value="WH_DNA-bd_sf"/>
</dbReference>
<dbReference type="Pfam" id="PF02319">
    <property type="entry name" value="WHD_E2F_TDP"/>
    <property type="match status" value="1"/>
</dbReference>
<dbReference type="STRING" id="30611.ENSOGAP00000022029"/>
<dbReference type="PANTHER" id="PTHR12081:SF19">
    <property type="entry name" value="TRANSCRIPTION FACTOR E2F6"/>
    <property type="match status" value="1"/>
</dbReference>
<evidence type="ECO:0000313" key="9">
    <source>
        <dbReference type="Proteomes" id="UP000005225"/>
    </source>
</evidence>
<evidence type="ECO:0000256" key="2">
    <source>
        <dbReference type="ARBA" id="ARBA00023015"/>
    </source>
</evidence>
<dbReference type="eggNOG" id="KOG2577">
    <property type="taxonomic scope" value="Eukaryota"/>
</dbReference>
<feature type="region of interest" description="Disordered" evidence="6">
    <location>
        <begin position="240"/>
        <end position="278"/>
    </location>
</feature>
<evidence type="ECO:0000256" key="3">
    <source>
        <dbReference type="ARBA" id="ARBA00023125"/>
    </source>
</evidence>
<keyword evidence="3 5" id="KW-0238">DNA-binding</keyword>
<feature type="compositionally biased region" description="Basic and acidic residues" evidence="6">
    <location>
        <begin position="254"/>
        <end position="272"/>
    </location>
</feature>
<dbReference type="FunFam" id="1.10.10.10:FF:000008">
    <property type="entry name" value="E2F transcription factor 1"/>
    <property type="match status" value="1"/>
</dbReference>
<dbReference type="CDD" id="cd14660">
    <property type="entry name" value="E2F_DD"/>
    <property type="match status" value="1"/>
</dbReference>
<dbReference type="GeneTree" id="ENSGT00940000155734"/>
<evidence type="ECO:0000256" key="5">
    <source>
        <dbReference type="RuleBase" id="RU003796"/>
    </source>
</evidence>
<keyword evidence="5" id="KW-0539">Nucleus</keyword>
<keyword evidence="4 5" id="KW-0804">Transcription</keyword>
<dbReference type="AlphaFoldDB" id="H0Y0Y6"/>
<comment type="similarity">
    <text evidence="1 5">Belongs to the E2F/DP family.</text>
</comment>
<dbReference type="Gene3D" id="1.10.10.10">
    <property type="entry name" value="Winged helix-like DNA-binding domain superfamily/Winged helix DNA-binding domain"/>
    <property type="match status" value="1"/>
</dbReference>
<dbReference type="EMBL" id="AAQR03155065">
    <property type="status" value="NOT_ANNOTATED_CDS"/>
    <property type="molecule type" value="Genomic_DNA"/>
</dbReference>